<dbReference type="GO" id="GO:0004817">
    <property type="term" value="F:cysteine-tRNA ligase activity"/>
    <property type="evidence" value="ECO:0007669"/>
    <property type="project" value="TreeGrafter"/>
</dbReference>
<dbReference type="Gene3D" id="1.20.120.1910">
    <property type="entry name" value="Cysteine-tRNA ligase, C-terminal anti-codon recognition domain"/>
    <property type="match status" value="1"/>
</dbReference>
<dbReference type="Pfam" id="PF01406">
    <property type="entry name" value="tRNA-synt_1e"/>
    <property type="match status" value="1"/>
</dbReference>
<gene>
    <name evidence="8" type="ORF">IFM89_035984</name>
</gene>
<dbReference type="PRINTS" id="PR00983">
    <property type="entry name" value="TRNASYNTHCYS"/>
</dbReference>
<dbReference type="GO" id="GO:0046872">
    <property type="term" value="F:metal ion binding"/>
    <property type="evidence" value="ECO:0007669"/>
    <property type="project" value="UniProtKB-KW"/>
</dbReference>
<sequence>MLYRFSFVPLYPDLKQVLVKAACDQGHYSLAKTQEHKQYERCVRLCLYFQIIFLVFIQIIKKARDDPLDMEDLQRHSPTHQPRVSDHIKDNRVQCALRRANDNIYDFPPMLAHNIINELCSSIWCIVWQIIRNGCAYEVDGDVFFAVDKSPNYGRLSGQVIEDNQAGKRVTVDSRKRNSADFVLWKASKPGEPSWESPWGCGRPGWHIECSAMSSHHLTSKFDIHSGGIDLIFPHHENEIAQSSAACSEANVKYWVHSGSFTRDGEKMSKSRDNCESIRKVTSRYHPLALRYLLMSMHYRSSVDYSKSQFYWQLETASDKVYYIYQALHDFHGALSLYKEGNILESTKANAKNGAVNSEAQDCLMNLQIDFKAKMANDLHVGEFLNSSLLETLKFMNRALEKLKKGNQQEPSLIRLFHALENEVKEVLSVLGLMSSSPYSNVLQQFRDKALIRAKLTEADVQLCIDERSMARKMKDYSMSNKIRDEMRKKGIDFMDVGLQTNWRPSAPLEIDIGVSV</sequence>
<evidence type="ECO:0000256" key="4">
    <source>
        <dbReference type="ARBA" id="ARBA00022741"/>
    </source>
</evidence>
<organism evidence="8 9">
    <name type="scientific">Coptis chinensis</name>
    <dbReference type="NCBI Taxonomy" id="261450"/>
    <lineage>
        <taxon>Eukaryota</taxon>
        <taxon>Viridiplantae</taxon>
        <taxon>Streptophyta</taxon>
        <taxon>Embryophyta</taxon>
        <taxon>Tracheophyta</taxon>
        <taxon>Spermatophyta</taxon>
        <taxon>Magnoliopsida</taxon>
        <taxon>Ranunculales</taxon>
        <taxon>Ranunculaceae</taxon>
        <taxon>Coptidoideae</taxon>
        <taxon>Coptis</taxon>
    </lineage>
</organism>
<name>A0A835M7X3_9MAGN</name>
<dbReference type="InterPro" id="IPR009080">
    <property type="entry name" value="tRNAsynth_Ia_anticodon-bd"/>
</dbReference>
<comment type="caution">
    <text evidence="8">The sequence shown here is derived from an EMBL/GenBank/DDBJ whole genome shotgun (WGS) entry which is preliminary data.</text>
</comment>
<evidence type="ECO:0000259" key="7">
    <source>
        <dbReference type="Pfam" id="PF01406"/>
    </source>
</evidence>
<dbReference type="FunFam" id="3.40.50.620:FF:000451">
    <property type="entry name" value="Cysteine-tRNA ligase-like protein"/>
    <property type="match status" value="1"/>
</dbReference>
<dbReference type="InterPro" id="IPR024909">
    <property type="entry name" value="Cys-tRNA/MSH_ligase"/>
</dbReference>
<evidence type="ECO:0000256" key="1">
    <source>
        <dbReference type="ARBA" id="ARBA00001947"/>
    </source>
</evidence>
<dbReference type="PANTHER" id="PTHR10890">
    <property type="entry name" value="CYSTEINYL-TRNA SYNTHETASE"/>
    <property type="match status" value="1"/>
</dbReference>
<keyword evidence="2" id="KW-0436">Ligase</keyword>
<dbReference type="SUPFAM" id="SSF52374">
    <property type="entry name" value="Nucleotidylyl transferase"/>
    <property type="match status" value="1"/>
</dbReference>
<dbReference type="InterPro" id="IPR032678">
    <property type="entry name" value="tRNA-synt_1_cat_dom"/>
</dbReference>
<evidence type="ECO:0000256" key="2">
    <source>
        <dbReference type="ARBA" id="ARBA00022598"/>
    </source>
</evidence>
<keyword evidence="3" id="KW-0479">Metal-binding</keyword>
<dbReference type="OrthoDB" id="438179at2759"/>
<evidence type="ECO:0000256" key="6">
    <source>
        <dbReference type="ARBA" id="ARBA00022840"/>
    </source>
</evidence>
<dbReference type="Gene3D" id="3.40.50.620">
    <property type="entry name" value="HUPs"/>
    <property type="match status" value="1"/>
</dbReference>
<dbReference type="AlphaFoldDB" id="A0A835M7X3"/>
<reference evidence="8 9" key="1">
    <citation type="submission" date="2020-10" db="EMBL/GenBank/DDBJ databases">
        <title>The Coptis chinensis genome and diversification of protoberbering-type alkaloids.</title>
        <authorList>
            <person name="Wang B."/>
            <person name="Shu S."/>
            <person name="Song C."/>
            <person name="Liu Y."/>
        </authorList>
    </citation>
    <scope>NUCLEOTIDE SEQUENCE [LARGE SCALE GENOMIC DNA]</scope>
    <source>
        <strain evidence="8">HL-2020</strain>
        <tissue evidence="8">Leaf</tissue>
    </source>
</reference>
<dbReference type="InterPro" id="IPR014729">
    <property type="entry name" value="Rossmann-like_a/b/a_fold"/>
</dbReference>
<protein>
    <recommendedName>
        <fullName evidence="7">tRNA synthetases class I catalytic domain-containing protein</fullName>
    </recommendedName>
</protein>
<proteinExistence type="predicted"/>
<evidence type="ECO:0000256" key="5">
    <source>
        <dbReference type="ARBA" id="ARBA00022833"/>
    </source>
</evidence>
<keyword evidence="9" id="KW-1185">Reference proteome</keyword>
<evidence type="ECO:0000256" key="3">
    <source>
        <dbReference type="ARBA" id="ARBA00022723"/>
    </source>
</evidence>
<comment type="cofactor">
    <cofactor evidence="1">
        <name>Zn(2+)</name>
        <dbReference type="ChEBI" id="CHEBI:29105"/>
    </cofactor>
</comment>
<dbReference type="GO" id="GO:0006423">
    <property type="term" value="P:cysteinyl-tRNA aminoacylation"/>
    <property type="evidence" value="ECO:0007669"/>
    <property type="project" value="TreeGrafter"/>
</dbReference>
<feature type="domain" description="tRNA synthetases class I catalytic" evidence="7">
    <location>
        <begin position="116"/>
        <end position="309"/>
    </location>
</feature>
<dbReference type="EMBL" id="JADFTS010000002">
    <property type="protein sequence ID" value="KAF9623003.1"/>
    <property type="molecule type" value="Genomic_DNA"/>
</dbReference>
<dbReference type="PANTHER" id="PTHR10890:SF26">
    <property type="entry name" value="CYSTEINE--TRNA LIGASE 1, CYTOPLASMIC-RELATED"/>
    <property type="match status" value="1"/>
</dbReference>
<accession>A0A835M7X3</accession>
<keyword evidence="5" id="KW-0862">Zinc</keyword>
<evidence type="ECO:0000313" key="9">
    <source>
        <dbReference type="Proteomes" id="UP000631114"/>
    </source>
</evidence>
<dbReference type="Proteomes" id="UP000631114">
    <property type="component" value="Unassembled WGS sequence"/>
</dbReference>
<keyword evidence="6" id="KW-0067">ATP-binding</keyword>
<dbReference type="GO" id="GO:0005737">
    <property type="term" value="C:cytoplasm"/>
    <property type="evidence" value="ECO:0007669"/>
    <property type="project" value="TreeGrafter"/>
</dbReference>
<keyword evidence="4" id="KW-0547">Nucleotide-binding</keyword>
<evidence type="ECO:0000313" key="8">
    <source>
        <dbReference type="EMBL" id="KAF9623003.1"/>
    </source>
</evidence>
<dbReference type="GO" id="GO:0005524">
    <property type="term" value="F:ATP binding"/>
    <property type="evidence" value="ECO:0007669"/>
    <property type="project" value="UniProtKB-KW"/>
</dbReference>
<dbReference type="SUPFAM" id="SSF47323">
    <property type="entry name" value="Anticodon-binding domain of a subclass of class I aminoacyl-tRNA synthetases"/>
    <property type="match status" value="1"/>
</dbReference>